<dbReference type="InterPro" id="IPR013830">
    <property type="entry name" value="SGNH_hydro"/>
</dbReference>
<dbReference type="EMBL" id="SSOB01000024">
    <property type="protein sequence ID" value="THF76577.1"/>
    <property type="molecule type" value="Genomic_DNA"/>
</dbReference>
<keyword evidence="3" id="KW-1185">Reference proteome</keyword>
<sequence>MGSLKERGMEERARADVSFHNAYPESCDYLDGLRLKRYPAEAIAGMEPGGKLAAGFADGCEIRFASLSEFVNVTLFAEFQDGSALVYKGDHFCGRYELPKDRYTSIRLQEPPGFARTVPSCAGVRGFSREVWRIHLQHCGVVFCGIEASDHPVRVPRPDELPERTMLAYGSSITQGSSSLINTCGYVFTAGRLLGADVLNKGMGGSCVMERSAADSLARMDGWDFAWLELGVNMVRERFTVEQLRERTTYLLHTLLANHPEKMIFITSIFPNFHFGGQDERAVQTLRYMEAIKEVHRQAAHPRCVWIDSEQIMSDASWLSADLLHPSTEGHAAMGFRLAEKIGTCLPGIRGGETIANTRHPADGVHRLPGSE</sequence>
<name>A0A4S4BQ80_9BACL</name>
<comment type="caution">
    <text evidence="2">The sequence shown here is derived from an EMBL/GenBank/DDBJ whole genome shotgun (WGS) entry which is preliminary data.</text>
</comment>
<dbReference type="OrthoDB" id="2536002at2"/>
<reference evidence="2 3" key="1">
    <citation type="submission" date="2019-04" db="EMBL/GenBank/DDBJ databases">
        <title>Cohnella sp. nov. isolated from preserved vegetables.</title>
        <authorList>
            <person name="Lin S.-Y."/>
            <person name="Hung M.-H."/>
            <person name="Young C.-C."/>
        </authorList>
    </citation>
    <scope>NUCLEOTIDE SEQUENCE [LARGE SCALE GENOMIC DNA]</scope>
    <source>
        <strain evidence="2 3">CC-MHH1044</strain>
    </source>
</reference>
<evidence type="ECO:0000313" key="2">
    <source>
        <dbReference type="EMBL" id="THF76577.1"/>
    </source>
</evidence>
<dbReference type="AlphaFoldDB" id="A0A4S4BQ80"/>
<evidence type="ECO:0000313" key="3">
    <source>
        <dbReference type="Proteomes" id="UP000310636"/>
    </source>
</evidence>
<dbReference type="InterPro" id="IPR036514">
    <property type="entry name" value="SGNH_hydro_sf"/>
</dbReference>
<proteinExistence type="predicted"/>
<organism evidence="2 3">
    <name type="scientific">Cohnella fermenti</name>
    <dbReference type="NCBI Taxonomy" id="2565925"/>
    <lineage>
        <taxon>Bacteria</taxon>
        <taxon>Bacillati</taxon>
        <taxon>Bacillota</taxon>
        <taxon>Bacilli</taxon>
        <taxon>Bacillales</taxon>
        <taxon>Paenibacillaceae</taxon>
        <taxon>Cohnella</taxon>
    </lineage>
</organism>
<evidence type="ECO:0000259" key="1">
    <source>
        <dbReference type="Pfam" id="PF13472"/>
    </source>
</evidence>
<dbReference type="SUPFAM" id="SSF52266">
    <property type="entry name" value="SGNH hydrolase"/>
    <property type="match status" value="1"/>
</dbReference>
<accession>A0A4S4BQ80</accession>
<protein>
    <recommendedName>
        <fullName evidence="1">SGNH hydrolase-type esterase domain-containing protein</fullName>
    </recommendedName>
</protein>
<feature type="domain" description="SGNH hydrolase-type esterase" evidence="1">
    <location>
        <begin position="168"/>
        <end position="333"/>
    </location>
</feature>
<dbReference type="Pfam" id="PF13472">
    <property type="entry name" value="Lipase_GDSL_2"/>
    <property type="match status" value="1"/>
</dbReference>
<dbReference type="Gene3D" id="3.40.50.1110">
    <property type="entry name" value="SGNH hydrolase"/>
    <property type="match status" value="1"/>
</dbReference>
<dbReference type="Proteomes" id="UP000310636">
    <property type="component" value="Unassembled WGS sequence"/>
</dbReference>
<gene>
    <name evidence="2" type="ORF">E6C55_18765</name>
</gene>